<dbReference type="InterPro" id="IPR011250">
    <property type="entry name" value="OMP/PagP_B-barrel"/>
</dbReference>
<dbReference type="Pfam" id="PF13505">
    <property type="entry name" value="OMP_b-brl"/>
    <property type="match status" value="1"/>
</dbReference>
<evidence type="ECO:0000256" key="2">
    <source>
        <dbReference type="SAM" id="SignalP"/>
    </source>
</evidence>
<feature type="domain" description="Outer membrane protein beta-barrel" evidence="3">
    <location>
        <begin position="10"/>
        <end position="190"/>
    </location>
</feature>
<accession>A0A328B378</accession>
<keyword evidence="5" id="KW-1185">Reference proteome</keyword>
<dbReference type="EMBL" id="QFYP01000001">
    <property type="protein sequence ID" value="RAK61359.1"/>
    <property type="molecule type" value="Genomic_DNA"/>
</dbReference>
<evidence type="ECO:0000313" key="4">
    <source>
        <dbReference type="EMBL" id="RAK61359.1"/>
    </source>
</evidence>
<dbReference type="Proteomes" id="UP000249842">
    <property type="component" value="Unassembled WGS sequence"/>
</dbReference>
<evidence type="ECO:0000256" key="1">
    <source>
        <dbReference type="ARBA" id="ARBA00022729"/>
    </source>
</evidence>
<feature type="signal peptide" evidence="2">
    <location>
        <begin position="1"/>
        <end position="23"/>
    </location>
</feature>
<dbReference type="AlphaFoldDB" id="A0A328B378"/>
<evidence type="ECO:0000313" key="5">
    <source>
        <dbReference type="Proteomes" id="UP000249842"/>
    </source>
</evidence>
<dbReference type="InterPro" id="IPR027385">
    <property type="entry name" value="Beta-barrel_OMP"/>
</dbReference>
<gene>
    <name evidence="4" type="ORF">DJ021_16890</name>
</gene>
<dbReference type="Gene3D" id="2.40.160.20">
    <property type="match status" value="1"/>
</dbReference>
<feature type="chain" id="PRO_5016239485" evidence="2">
    <location>
        <begin position="24"/>
        <end position="190"/>
    </location>
</feature>
<dbReference type="SUPFAM" id="SSF56925">
    <property type="entry name" value="OMPA-like"/>
    <property type="match status" value="1"/>
</dbReference>
<keyword evidence="1 2" id="KW-0732">Signal</keyword>
<proteinExistence type="predicted"/>
<organism evidence="4 5">
    <name type="scientific">Phenylobacterium hankyongense</name>
    <dbReference type="NCBI Taxonomy" id="1813876"/>
    <lineage>
        <taxon>Bacteria</taxon>
        <taxon>Pseudomonadati</taxon>
        <taxon>Pseudomonadota</taxon>
        <taxon>Alphaproteobacteria</taxon>
        <taxon>Caulobacterales</taxon>
        <taxon>Caulobacteraceae</taxon>
        <taxon>Phenylobacterium</taxon>
    </lineage>
</organism>
<comment type="caution">
    <text evidence="4">The sequence shown here is derived from an EMBL/GenBank/DDBJ whole genome shotgun (WGS) entry which is preliminary data.</text>
</comment>
<protein>
    <submittedName>
        <fullName evidence="4">Autotransporter</fullName>
    </submittedName>
</protein>
<name>A0A328B378_9CAUL</name>
<sequence>MKSLIAAASVAALSALVPAFAQAQTVAAPGAYGTLGYADAHSSGVDLGAIQGRLGYRVNNWFGVEGELAAGVTSDKSSTVVSGTTVDTKVKLQHEEAIYGVGFLPVTPNIDLIGRVGYGHTKAKVSASTTGTTPITVSDTASGDSWNYGVGAQYHIDPVNGVRADYTREEFTGSNNGHADVWAVAYTRRF</sequence>
<dbReference type="RefSeq" id="WP_111458651.1">
    <property type="nucleotide sequence ID" value="NZ_QFYP01000001.1"/>
</dbReference>
<dbReference type="OrthoDB" id="7173051at2"/>
<reference evidence="5" key="1">
    <citation type="submission" date="2018-05" db="EMBL/GenBank/DDBJ databases">
        <authorList>
            <person name="Li X."/>
        </authorList>
    </citation>
    <scope>NUCLEOTIDE SEQUENCE [LARGE SCALE GENOMIC DNA]</scope>
    <source>
        <strain evidence="5">HKS-05</strain>
    </source>
</reference>
<evidence type="ECO:0000259" key="3">
    <source>
        <dbReference type="Pfam" id="PF13505"/>
    </source>
</evidence>